<dbReference type="Pfam" id="PF12833">
    <property type="entry name" value="HTH_18"/>
    <property type="match status" value="1"/>
</dbReference>
<keyword evidence="3" id="KW-0804">Transcription</keyword>
<comment type="caution">
    <text evidence="7">The sequence shown here is derived from an EMBL/GenBank/DDBJ whole genome shotgun (WGS) entry which is preliminary data.</text>
</comment>
<keyword evidence="2" id="KW-0238">DNA-binding</keyword>
<evidence type="ECO:0000313" key="8">
    <source>
        <dbReference type="Proteomes" id="UP001527099"/>
    </source>
</evidence>
<sequence length="480" mass="54027">MWTVLLVEDEGFVREAIRETVDWGRHGFCIAGEAGNGREALAAILELKPDVVIADIVMPGMDGIELLKETRKAGIRSRFIMLTAMSHFDYARDALQYGAFNYLLKLSLNDDVLLENLARIKEELLEELRGAGEALYPLYHRTWSGIRGTSTSAHEDPAGTVTAAEKFRSLRLDIIAVLSGAVPAAADQAGIRPEAYLLVQFFYEGGQTTFFCWSFQEKEDHARWNKPNRPAGLTAGSSLAHLSQDWRSALNQLNGDWYGRQASPVKERHELPPIAELEAELIRCFEERNEPKCAEVATLIWESMEASSFSHMEAKMLAAHLLQILAMLAGRKSEVLEGISVNSAISHETLLAHVLQTIRELIRHLKEEQVSFTDHPEVNRVIQYMLEHYQENIKVADLAKLVAINVDYLSTVFGKKTGLTPIAYLQNIRIEQAKRLLLHSKLSVEEIAFQSGFADDAYFIKVFKRMVGQTPSSFRRENNI</sequence>
<evidence type="ECO:0000256" key="1">
    <source>
        <dbReference type="ARBA" id="ARBA00023015"/>
    </source>
</evidence>
<dbReference type="InterPro" id="IPR018060">
    <property type="entry name" value="HTH_AraC"/>
</dbReference>
<dbReference type="SUPFAM" id="SSF46689">
    <property type="entry name" value="Homeodomain-like"/>
    <property type="match status" value="2"/>
</dbReference>
<dbReference type="PANTHER" id="PTHR43280">
    <property type="entry name" value="ARAC-FAMILY TRANSCRIPTIONAL REGULATOR"/>
    <property type="match status" value="1"/>
</dbReference>
<dbReference type="PROSITE" id="PS01124">
    <property type="entry name" value="HTH_ARAC_FAMILY_2"/>
    <property type="match status" value="1"/>
</dbReference>
<evidence type="ECO:0000256" key="2">
    <source>
        <dbReference type="ARBA" id="ARBA00023125"/>
    </source>
</evidence>
<name>A0ABT4GAA3_9BACL</name>
<protein>
    <submittedName>
        <fullName evidence="7">Helix-turn-helix domain-containing protein</fullName>
    </submittedName>
</protein>
<dbReference type="SMART" id="SM00342">
    <property type="entry name" value="HTH_ARAC"/>
    <property type="match status" value="1"/>
</dbReference>
<proteinExistence type="predicted"/>
<dbReference type="Gene3D" id="3.40.50.2300">
    <property type="match status" value="1"/>
</dbReference>
<feature type="domain" description="Response regulatory" evidence="6">
    <location>
        <begin position="3"/>
        <end position="120"/>
    </location>
</feature>
<keyword evidence="1" id="KW-0805">Transcription regulation</keyword>
<keyword evidence="4" id="KW-0597">Phosphoprotein</keyword>
<dbReference type="SUPFAM" id="SSF52172">
    <property type="entry name" value="CheY-like"/>
    <property type="match status" value="1"/>
</dbReference>
<feature type="domain" description="HTH araC/xylS-type" evidence="5">
    <location>
        <begin position="379"/>
        <end position="477"/>
    </location>
</feature>
<accession>A0ABT4GAA3</accession>
<dbReference type="EMBL" id="JAMDMX010000026">
    <property type="protein sequence ID" value="MCY9693033.1"/>
    <property type="molecule type" value="Genomic_DNA"/>
</dbReference>
<evidence type="ECO:0000256" key="4">
    <source>
        <dbReference type="PROSITE-ProRule" id="PRU00169"/>
    </source>
</evidence>
<dbReference type="InterPro" id="IPR020449">
    <property type="entry name" value="Tscrpt_reg_AraC-type_HTH"/>
</dbReference>
<dbReference type="Proteomes" id="UP001527099">
    <property type="component" value="Unassembled WGS sequence"/>
</dbReference>
<reference evidence="7 8" key="1">
    <citation type="submission" date="2022-05" db="EMBL/GenBank/DDBJ databases">
        <title>Genome Sequencing of Bee-Associated Microbes.</title>
        <authorList>
            <person name="Dunlap C."/>
        </authorList>
    </citation>
    <scope>NUCLEOTIDE SEQUENCE [LARGE SCALE GENOMIC DNA]</scope>
    <source>
        <strain evidence="7 8">NRRL B-14421</strain>
    </source>
</reference>
<dbReference type="PRINTS" id="PR00032">
    <property type="entry name" value="HTHARAC"/>
</dbReference>
<dbReference type="InterPro" id="IPR009057">
    <property type="entry name" value="Homeodomain-like_sf"/>
</dbReference>
<dbReference type="Pfam" id="PF00072">
    <property type="entry name" value="Response_reg"/>
    <property type="match status" value="1"/>
</dbReference>
<dbReference type="PROSITE" id="PS00041">
    <property type="entry name" value="HTH_ARAC_FAMILY_1"/>
    <property type="match status" value="1"/>
</dbReference>
<dbReference type="RefSeq" id="WP_029195523.1">
    <property type="nucleotide sequence ID" value="NZ_JAMDMW010000038.1"/>
</dbReference>
<evidence type="ECO:0000259" key="5">
    <source>
        <dbReference type="PROSITE" id="PS01124"/>
    </source>
</evidence>
<dbReference type="CDD" id="cd17536">
    <property type="entry name" value="REC_YesN-like"/>
    <property type="match status" value="1"/>
</dbReference>
<keyword evidence="8" id="KW-1185">Reference proteome</keyword>
<dbReference type="InterPro" id="IPR018062">
    <property type="entry name" value="HTH_AraC-typ_CS"/>
</dbReference>
<dbReference type="InterPro" id="IPR001789">
    <property type="entry name" value="Sig_transdc_resp-reg_receiver"/>
</dbReference>
<gene>
    <name evidence="7" type="ORF">M5X19_09010</name>
</gene>
<dbReference type="InterPro" id="IPR011006">
    <property type="entry name" value="CheY-like_superfamily"/>
</dbReference>
<feature type="modified residue" description="4-aspartylphosphate" evidence="4">
    <location>
        <position position="55"/>
    </location>
</feature>
<organism evidence="7 8">
    <name type="scientific">Paenibacillus alginolyticus</name>
    <dbReference type="NCBI Taxonomy" id="59839"/>
    <lineage>
        <taxon>Bacteria</taxon>
        <taxon>Bacillati</taxon>
        <taxon>Bacillota</taxon>
        <taxon>Bacilli</taxon>
        <taxon>Bacillales</taxon>
        <taxon>Paenibacillaceae</taxon>
        <taxon>Paenibacillus</taxon>
    </lineage>
</organism>
<evidence type="ECO:0000256" key="3">
    <source>
        <dbReference type="ARBA" id="ARBA00023163"/>
    </source>
</evidence>
<dbReference type="Gene3D" id="1.10.10.60">
    <property type="entry name" value="Homeodomain-like"/>
    <property type="match status" value="2"/>
</dbReference>
<evidence type="ECO:0000313" key="7">
    <source>
        <dbReference type="EMBL" id="MCY9693033.1"/>
    </source>
</evidence>
<evidence type="ECO:0000259" key="6">
    <source>
        <dbReference type="PROSITE" id="PS50110"/>
    </source>
</evidence>
<dbReference type="SMART" id="SM00448">
    <property type="entry name" value="REC"/>
    <property type="match status" value="1"/>
</dbReference>
<dbReference type="PROSITE" id="PS50110">
    <property type="entry name" value="RESPONSE_REGULATORY"/>
    <property type="match status" value="1"/>
</dbReference>
<dbReference type="PANTHER" id="PTHR43280:SF2">
    <property type="entry name" value="HTH-TYPE TRANSCRIPTIONAL REGULATOR EXSA"/>
    <property type="match status" value="1"/>
</dbReference>